<dbReference type="SUPFAM" id="SSF102712">
    <property type="entry name" value="JAB1/MPN domain"/>
    <property type="match status" value="1"/>
</dbReference>
<dbReference type="PANTHER" id="PTHR34858:SF1">
    <property type="entry name" value="CYSO-CYSTEINE PEPTIDASE"/>
    <property type="match status" value="1"/>
</dbReference>
<dbReference type="EMBL" id="LO017727">
    <property type="protein sequence ID" value="CRH07775.1"/>
    <property type="molecule type" value="Genomic_DNA"/>
</dbReference>
<proteinExistence type="predicted"/>
<evidence type="ECO:0000256" key="4">
    <source>
        <dbReference type="ARBA" id="ARBA00022833"/>
    </source>
</evidence>
<dbReference type="InterPro" id="IPR051929">
    <property type="entry name" value="VirAsm_ModProt"/>
</dbReference>
<sequence length="133" mass="14967">MWEIPRTIVNQMFGHAQRSFPEECVGILSGQEGEISQCHTLTNALGETRRFLADPEEQIKLFKDLRTQGRELMAIYHSHPEGAAEPSQADLLQAYYEEALYLIIALGTDGRLDMQGYQIKAGKAEAVELSIRD</sequence>
<name>A0A1S7LLJ1_MAGMO</name>
<dbReference type="Pfam" id="PF14464">
    <property type="entry name" value="Prok-JAB"/>
    <property type="match status" value="1"/>
</dbReference>
<evidence type="ECO:0000256" key="3">
    <source>
        <dbReference type="ARBA" id="ARBA00022801"/>
    </source>
</evidence>
<organism evidence="7">
    <name type="scientific">Magnetococcus massalia (strain MO-1)</name>
    <dbReference type="NCBI Taxonomy" id="451514"/>
    <lineage>
        <taxon>Bacteria</taxon>
        <taxon>Pseudomonadati</taxon>
        <taxon>Pseudomonadota</taxon>
        <taxon>Magnetococcia</taxon>
        <taxon>Magnetococcales</taxon>
        <taxon>Magnetococcaceae</taxon>
        <taxon>Magnetococcus</taxon>
    </lineage>
</organism>
<keyword evidence="2" id="KW-0479">Metal-binding</keyword>
<dbReference type="GO" id="GO:0008235">
    <property type="term" value="F:metalloexopeptidase activity"/>
    <property type="evidence" value="ECO:0007669"/>
    <property type="project" value="TreeGrafter"/>
</dbReference>
<dbReference type="CDD" id="cd08070">
    <property type="entry name" value="MPN_like"/>
    <property type="match status" value="1"/>
</dbReference>
<dbReference type="GO" id="GO:0008270">
    <property type="term" value="F:zinc ion binding"/>
    <property type="evidence" value="ECO:0007669"/>
    <property type="project" value="TreeGrafter"/>
</dbReference>
<reference evidence="7" key="1">
    <citation type="submission" date="2015-04" db="EMBL/GenBank/DDBJ databases">
        <authorList>
            <person name="Syromyatnikov M.Y."/>
            <person name="Popov V.N."/>
        </authorList>
    </citation>
    <scope>NUCLEOTIDE SEQUENCE</scope>
    <source>
        <strain evidence="7">MO-1</strain>
    </source>
</reference>
<dbReference type="PANTHER" id="PTHR34858">
    <property type="entry name" value="CYSO-CYSTEINE PEPTIDASE"/>
    <property type="match status" value="1"/>
</dbReference>
<keyword evidence="1" id="KW-0645">Protease</keyword>
<dbReference type="InterPro" id="IPR028090">
    <property type="entry name" value="JAB_dom_prok"/>
</dbReference>
<keyword evidence="5" id="KW-0482">Metalloprotease</keyword>
<keyword evidence="3" id="KW-0378">Hydrolase</keyword>
<protein>
    <submittedName>
        <fullName evidence="7">Putative Mov34/MPN/PAD-1 family protein</fullName>
    </submittedName>
</protein>
<dbReference type="AlphaFoldDB" id="A0A1S7LLJ1"/>
<gene>
    <name evidence="7" type="ORF">MAGMO_3642</name>
</gene>
<evidence type="ECO:0000313" key="7">
    <source>
        <dbReference type="EMBL" id="CRH07775.1"/>
    </source>
</evidence>
<evidence type="ECO:0000256" key="2">
    <source>
        <dbReference type="ARBA" id="ARBA00022723"/>
    </source>
</evidence>
<evidence type="ECO:0000256" key="1">
    <source>
        <dbReference type="ARBA" id="ARBA00022670"/>
    </source>
</evidence>
<evidence type="ECO:0000256" key="5">
    <source>
        <dbReference type="ARBA" id="ARBA00023049"/>
    </source>
</evidence>
<feature type="domain" description="JAB1/MPN/MOV34 metalloenzyme" evidence="6">
    <location>
        <begin position="1"/>
        <end position="132"/>
    </location>
</feature>
<keyword evidence="4" id="KW-0862">Zinc</keyword>
<evidence type="ECO:0000259" key="6">
    <source>
        <dbReference type="SMART" id="SM00232"/>
    </source>
</evidence>
<dbReference type="SMART" id="SM00232">
    <property type="entry name" value="JAB_MPN"/>
    <property type="match status" value="1"/>
</dbReference>
<dbReference type="Gene3D" id="3.40.140.10">
    <property type="entry name" value="Cytidine Deaminase, domain 2"/>
    <property type="match status" value="1"/>
</dbReference>
<dbReference type="InterPro" id="IPR000555">
    <property type="entry name" value="JAMM/MPN+_dom"/>
</dbReference>
<dbReference type="GO" id="GO:0006508">
    <property type="term" value="P:proteolysis"/>
    <property type="evidence" value="ECO:0007669"/>
    <property type="project" value="UniProtKB-KW"/>
</dbReference>
<accession>A0A1S7LLJ1</accession>